<comment type="caution">
    <text evidence="2">The sequence shown here is derived from an EMBL/GenBank/DDBJ whole genome shotgun (WGS) entry which is preliminary data.</text>
</comment>
<reference evidence="3" key="1">
    <citation type="journal article" date="2019" name="Int. J. Syst. Evol. Microbiol.">
        <title>The Global Catalogue of Microorganisms (GCM) 10K type strain sequencing project: providing services to taxonomists for standard genome sequencing and annotation.</title>
        <authorList>
            <consortium name="The Broad Institute Genomics Platform"/>
            <consortium name="The Broad Institute Genome Sequencing Center for Infectious Disease"/>
            <person name="Wu L."/>
            <person name="Ma J."/>
        </authorList>
    </citation>
    <scope>NUCLEOTIDE SEQUENCE [LARGE SCALE GENOMIC DNA]</scope>
    <source>
        <strain evidence="3">CCM 9110</strain>
    </source>
</reference>
<keyword evidence="2" id="KW-0012">Acyltransferase</keyword>
<dbReference type="Gene3D" id="3.40.630.30">
    <property type="match status" value="1"/>
</dbReference>
<dbReference type="InterPro" id="IPR027365">
    <property type="entry name" value="GNAT_acetyltra_YdfB-like"/>
</dbReference>
<sequence>MPNRLTPQQAAPLFAGWPETPIYSCLSGTMGQLIGTERAAAAVIGDFVFLAGQPDATLLNSIAAPQPLIVVPRTDAWTPVIEGTYGTCAKRFERYATVKITAGFDPHRLQQLANPPAGTQLVALDQHWFGVCQTLAWAEDFTRQFRSFDQFDRLACGVLALHEGELVAGASAYSAYPGGIEIEVDTREDYRRRGLATACSAQLILTCLTRGIYPSWDAHTKTSLALAQKLGYQLAYAYPAYMVAPGS</sequence>
<dbReference type="Pfam" id="PF12746">
    <property type="entry name" value="GNAT_acetyltran"/>
    <property type="match status" value="1"/>
</dbReference>
<dbReference type="Proteomes" id="UP001597199">
    <property type="component" value="Unassembled WGS sequence"/>
</dbReference>
<dbReference type="EC" id="2.3.1.-" evidence="2"/>
<dbReference type="RefSeq" id="WP_204119140.1">
    <property type="nucleotide sequence ID" value="NZ_BOLV01000011.1"/>
</dbReference>
<gene>
    <name evidence="2" type="ORF">ACFQ41_10775</name>
</gene>
<evidence type="ECO:0000313" key="2">
    <source>
        <dbReference type="EMBL" id="MFD1399791.1"/>
    </source>
</evidence>
<evidence type="ECO:0000313" key="3">
    <source>
        <dbReference type="Proteomes" id="UP001597199"/>
    </source>
</evidence>
<dbReference type="Gene3D" id="3.40.630.110">
    <property type="entry name" value="GNAT acetyltransferase-like"/>
    <property type="match status" value="1"/>
</dbReference>
<dbReference type="EMBL" id="JBHTOA010000040">
    <property type="protein sequence ID" value="MFD1399791.1"/>
    <property type="molecule type" value="Genomic_DNA"/>
</dbReference>
<dbReference type="InterPro" id="IPR000182">
    <property type="entry name" value="GNAT_dom"/>
</dbReference>
<feature type="domain" description="N-acetyltransferase" evidence="1">
    <location>
        <begin position="108"/>
        <end position="247"/>
    </location>
</feature>
<evidence type="ECO:0000259" key="1">
    <source>
        <dbReference type="PROSITE" id="PS51186"/>
    </source>
</evidence>
<dbReference type="InterPro" id="IPR042573">
    <property type="entry name" value="GNAT_acetyltra_N"/>
</dbReference>
<dbReference type="PANTHER" id="PTHR31143">
    <property type="match status" value="1"/>
</dbReference>
<keyword evidence="3" id="KW-1185">Reference proteome</keyword>
<name>A0ABW4BI93_9LACO</name>
<protein>
    <submittedName>
        <fullName evidence="2">GNAT family N-acetyltransferase</fullName>
        <ecNumber evidence="2">2.3.1.-</ecNumber>
    </submittedName>
</protein>
<keyword evidence="2" id="KW-0808">Transferase</keyword>
<dbReference type="PROSITE" id="PS51186">
    <property type="entry name" value="GNAT"/>
    <property type="match status" value="1"/>
</dbReference>
<dbReference type="InterPro" id="IPR016181">
    <property type="entry name" value="Acyl_CoA_acyltransferase"/>
</dbReference>
<dbReference type="PANTHER" id="PTHR31143:SF2">
    <property type="entry name" value="FR47-LIKE DOMAIN-CONTAINING PROTEIN-RELATED"/>
    <property type="match status" value="1"/>
</dbReference>
<organism evidence="2 3">
    <name type="scientific">Lacticaseibacillus suilingensis</name>
    <dbReference type="NCBI Taxonomy" id="2799577"/>
    <lineage>
        <taxon>Bacteria</taxon>
        <taxon>Bacillati</taxon>
        <taxon>Bacillota</taxon>
        <taxon>Bacilli</taxon>
        <taxon>Lactobacillales</taxon>
        <taxon>Lactobacillaceae</taxon>
        <taxon>Lacticaseibacillus</taxon>
    </lineage>
</organism>
<dbReference type="GO" id="GO:0016746">
    <property type="term" value="F:acyltransferase activity"/>
    <property type="evidence" value="ECO:0007669"/>
    <property type="project" value="UniProtKB-KW"/>
</dbReference>
<dbReference type="CDD" id="cd04301">
    <property type="entry name" value="NAT_SF"/>
    <property type="match status" value="1"/>
</dbReference>
<proteinExistence type="predicted"/>
<dbReference type="SUPFAM" id="SSF55729">
    <property type="entry name" value="Acyl-CoA N-acyltransferases (Nat)"/>
    <property type="match status" value="1"/>
</dbReference>
<accession>A0ABW4BI93</accession>